<dbReference type="EMBL" id="CAJOBA010038839">
    <property type="protein sequence ID" value="CAF4067767.1"/>
    <property type="molecule type" value="Genomic_DNA"/>
</dbReference>
<organism evidence="2 3">
    <name type="scientific">Didymodactylos carnosus</name>
    <dbReference type="NCBI Taxonomy" id="1234261"/>
    <lineage>
        <taxon>Eukaryota</taxon>
        <taxon>Metazoa</taxon>
        <taxon>Spiralia</taxon>
        <taxon>Gnathifera</taxon>
        <taxon>Rotifera</taxon>
        <taxon>Eurotatoria</taxon>
        <taxon>Bdelloidea</taxon>
        <taxon>Philodinida</taxon>
        <taxon>Philodinidae</taxon>
        <taxon>Didymodactylos</taxon>
    </lineage>
</organism>
<protein>
    <submittedName>
        <fullName evidence="2">Uncharacterized protein</fullName>
    </submittedName>
</protein>
<proteinExistence type="predicted"/>
<dbReference type="EMBL" id="CAJNOK010017282">
    <property type="protein sequence ID" value="CAF1261155.1"/>
    <property type="molecule type" value="Genomic_DNA"/>
</dbReference>
<accession>A0A8S2PS87</accession>
<reference evidence="2" key="1">
    <citation type="submission" date="2021-02" db="EMBL/GenBank/DDBJ databases">
        <authorList>
            <person name="Nowell W R."/>
        </authorList>
    </citation>
    <scope>NUCLEOTIDE SEQUENCE</scope>
</reference>
<evidence type="ECO:0000313" key="3">
    <source>
        <dbReference type="Proteomes" id="UP000682733"/>
    </source>
</evidence>
<dbReference type="Proteomes" id="UP000682733">
    <property type="component" value="Unassembled WGS sequence"/>
</dbReference>
<dbReference type="AlphaFoldDB" id="A0A8S2PS87"/>
<evidence type="ECO:0000313" key="2">
    <source>
        <dbReference type="EMBL" id="CAF4067767.1"/>
    </source>
</evidence>
<evidence type="ECO:0000313" key="1">
    <source>
        <dbReference type="EMBL" id="CAF1261155.1"/>
    </source>
</evidence>
<dbReference type="Proteomes" id="UP000677228">
    <property type="component" value="Unassembled WGS sequence"/>
</dbReference>
<comment type="caution">
    <text evidence="2">The sequence shown here is derived from an EMBL/GenBank/DDBJ whole genome shotgun (WGS) entry which is preliminary data.</text>
</comment>
<name>A0A8S2PS87_9BILA</name>
<sequence length="187" mass="21006">MDISFTPSNSITNILLPVLNIHISMAFYSARADAALRPTKQIIAPFPVKEIVPSSKSGANVIYKFQNYEATTMIYFWCMTTELTSYKSINLTALEKFRVLVDKTQSWTFQALELYRVDPSINGTHTFLAYFGDIQLNPIGAFVNVHNEMTNESKLCYVVGGFHGVESCDEHHNPVMSLEGEGELELP</sequence>
<gene>
    <name evidence="1" type="ORF">OVA965_LOCUS26734</name>
    <name evidence="2" type="ORF">TMI583_LOCUS27478</name>
</gene>